<organism evidence="3 4">
    <name type="scientific">Asbolus verrucosus</name>
    <name type="common">Desert ironclad beetle</name>
    <dbReference type="NCBI Taxonomy" id="1661398"/>
    <lineage>
        <taxon>Eukaryota</taxon>
        <taxon>Metazoa</taxon>
        <taxon>Ecdysozoa</taxon>
        <taxon>Arthropoda</taxon>
        <taxon>Hexapoda</taxon>
        <taxon>Insecta</taxon>
        <taxon>Pterygota</taxon>
        <taxon>Neoptera</taxon>
        <taxon>Endopterygota</taxon>
        <taxon>Coleoptera</taxon>
        <taxon>Polyphaga</taxon>
        <taxon>Cucujiformia</taxon>
        <taxon>Tenebrionidae</taxon>
        <taxon>Pimeliinae</taxon>
        <taxon>Asbolus</taxon>
    </lineage>
</organism>
<dbReference type="GO" id="GO:0005634">
    <property type="term" value="C:nucleus"/>
    <property type="evidence" value="ECO:0007669"/>
    <property type="project" value="UniProtKB-ARBA"/>
</dbReference>
<evidence type="ECO:0000259" key="2">
    <source>
        <dbReference type="SMART" id="SM00398"/>
    </source>
</evidence>
<feature type="compositionally biased region" description="Basic and acidic residues" evidence="1">
    <location>
        <begin position="118"/>
        <end position="136"/>
    </location>
</feature>
<feature type="domain" description="HMG box" evidence="2">
    <location>
        <begin position="28"/>
        <end position="94"/>
    </location>
</feature>
<keyword evidence="4" id="KW-1185">Reference proteome</keyword>
<dbReference type="OrthoDB" id="7675944at2759"/>
<dbReference type="Proteomes" id="UP000292052">
    <property type="component" value="Unassembled WGS sequence"/>
</dbReference>
<dbReference type="SMART" id="SM00398">
    <property type="entry name" value="HMG"/>
    <property type="match status" value="1"/>
</dbReference>
<proteinExistence type="predicted"/>
<dbReference type="STRING" id="1661398.A0A482W0F1"/>
<evidence type="ECO:0000256" key="1">
    <source>
        <dbReference type="SAM" id="MobiDB-lite"/>
    </source>
</evidence>
<comment type="caution">
    <text evidence="3">The sequence shown here is derived from an EMBL/GenBank/DDBJ whole genome shotgun (WGS) entry which is preliminary data.</text>
</comment>
<dbReference type="EMBL" id="QDEB01045756">
    <property type="protein sequence ID" value="RZC38189.1"/>
    <property type="molecule type" value="Genomic_DNA"/>
</dbReference>
<name>A0A482W0F1_ASBVE</name>
<accession>A0A482W0F1</accession>
<sequence>MKKIENLCWNNDFLGSKLFNVSRKTGKSPPPSRNPFLNFLRDFRKCNTGIGSNQLMKKGGEIWRKMSQAQKLLYFELAKSAPKRKLRGSRKRKRIRGRRRKRSRARRSRAKSRRRSHRSEESEISDRSEDRSDQSN</sequence>
<dbReference type="InterPro" id="IPR009071">
    <property type="entry name" value="HMG_box_dom"/>
</dbReference>
<feature type="compositionally biased region" description="Basic residues" evidence="1">
    <location>
        <begin position="81"/>
        <end position="117"/>
    </location>
</feature>
<dbReference type="Gene3D" id="1.10.30.10">
    <property type="entry name" value="High mobility group box domain"/>
    <property type="match status" value="1"/>
</dbReference>
<dbReference type="CDD" id="cd00084">
    <property type="entry name" value="HMG-box_SF"/>
    <property type="match status" value="1"/>
</dbReference>
<evidence type="ECO:0000313" key="3">
    <source>
        <dbReference type="EMBL" id="RZC38189.1"/>
    </source>
</evidence>
<protein>
    <submittedName>
        <fullName evidence="3">HMG box and/or DUF1074 domain containing protein</fullName>
    </submittedName>
</protein>
<feature type="region of interest" description="Disordered" evidence="1">
    <location>
        <begin position="80"/>
        <end position="136"/>
    </location>
</feature>
<gene>
    <name evidence="3" type="ORF">BDFB_002071</name>
</gene>
<reference evidence="3 4" key="1">
    <citation type="submission" date="2017-03" db="EMBL/GenBank/DDBJ databases">
        <title>Genome of the blue death feigning beetle - Asbolus verrucosus.</title>
        <authorList>
            <person name="Rider S.D."/>
        </authorList>
    </citation>
    <scope>NUCLEOTIDE SEQUENCE [LARGE SCALE GENOMIC DNA]</scope>
    <source>
        <strain evidence="3">Butters</strain>
        <tissue evidence="3">Head and leg muscle</tissue>
    </source>
</reference>
<evidence type="ECO:0000313" key="4">
    <source>
        <dbReference type="Proteomes" id="UP000292052"/>
    </source>
</evidence>
<dbReference type="SUPFAM" id="SSF47095">
    <property type="entry name" value="HMG-box"/>
    <property type="match status" value="1"/>
</dbReference>
<dbReference type="InterPro" id="IPR036910">
    <property type="entry name" value="HMG_box_dom_sf"/>
</dbReference>
<dbReference type="AlphaFoldDB" id="A0A482W0F1"/>